<gene>
    <name evidence="1" type="ORF">GCM10010324_62910</name>
</gene>
<accession>A0ABQ2ZB14</accession>
<comment type="caution">
    <text evidence="1">The sequence shown here is derived from an EMBL/GenBank/DDBJ whole genome shotgun (WGS) entry which is preliminary data.</text>
</comment>
<dbReference type="EMBL" id="BMUT01000019">
    <property type="protein sequence ID" value="GGY07530.1"/>
    <property type="molecule type" value="Genomic_DNA"/>
</dbReference>
<keyword evidence="2" id="KW-1185">Reference proteome</keyword>
<sequence length="60" mass="6226">MEVRVGGFVEAARGRVSQARAALGAAREAGDVYAVAVAEDELEDALRIAEAHGVDTEGEL</sequence>
<organism evidence="1 2">
    <name type="scientific">Streptomyces hiroshimensis</name>
    <dbReference type="NCBI Taxonomy" id="66424"/>
    <lineage>
        <taxon>Bacteria</taxon>
        <taxon>Bacillati</taxon>
        <taxon>Actinomycetota</taxon>
        <taxon>Actinomycetes</taxon>
        <taxon>Kitasatosporales</taxon>
        <taxon>Streptomycetaceae</taxon>
        <taxon>Streptomyces</taxon>
    </lineage>
</organism>
<dbReference type="RefSeq" id="WP_190025251.1">
    <property type="nucleotide sequence ID" value="NZ_BMUT01000019.1"/>
</dbReference>
<protein>
    <submittedName>
        <fullName evidence="1">Uncharacterized protein</fullName>
    </submittedName>
</protein>
<reference evidence="2" key="1">
    <citation type="journal article" date="2019" name="Int. J. Syst. Evol. Microbiol.">
        <title>The Global Catalogue of Microorganisms (GCM) 10K type strain sequencing project: providing services to taxonomists for standard genome sequencing and annotation.</title>
        <authorList>
            <consortium name="The Broad Institute Genomics Platform"/>
            <consortium name="The Broad Institute Genome Sequencing Center for Infectious Disease"/>
            <person name="Wu L."/>
            <person name="Ma J."/>
        </authorList>
    </citation>
    <scope>NUCLEOTIDE SEQUENCE [LARGE SCALE GENOMIC DNA]</scope>
    <source>
        <strain evidence="2">JCM 4586</strain>
    </source>
</reference>
<dbReference type="Proteomes" id="UP000659223">
    <property type="component" value="Unassembled WGS sequence"/>
</dbReference>
<evidence type="ECO:0000313" key="1">
    <source>
        <dbReference type="EMBL" id="GGY07530.1"/>
    </source>
</evidence>
<name>A0ABQ2ZB14_9ACTN</name>
<proteinExistence type="predicted"/>
<evidence type="ECO:0000313" key="2">
    <source>
        <dbReference type="Proteomes" id="UP000659223"/>
    </source>
</evidence>